<gene>
    <name evidence="2" type="ORF">B0H65DRAFT_194321</name>
</gene>
<keyword evidence="1" id="KW-0812">Transmembrane</keyword>
<dbReference type="AlphaFoldDB" id="A0AAE0JEV9"/>
<name>A0AAE0JEV9_9PEZI</name>
<comment type="caution">
    <text evidence="2">The sequence shown here is derived from an EMBL/GenBank/DDBJ whole genome shotgun (WGS) entry which is preliminary data.</text>
</comment>
<reference evidence="2" key="2">
    <citation type="submission" date="2023-06" db="EMBL/GenBank/DDBJ databases">
        <authorList>
            <consortium name="Lawrence Berkeley National Laboratory"/>
            <person name="Haridas S."/>
            <person name="Hensen N."/>
            <person name="Bonometti L."/>
            <person name="Westerberg I."/>
            <person name="Brannstrom I.O."/>
            <person name="Guillou S."/>
            <person name="Cros-Aarteil S."/>
            <person name="Calhoun S."/>
            <person name="Kuo A."/>
            <person name="Mondo S."/>
            <person name="Pangilinan J."/>
            <person name="Riley R."/>
            <person name="Labutti K."/>
            <person name="Andreopoulos B."/>
            <person name="Lipzen A."/>
            <person name="Chen C."/>
            <person name="Yanf M."/>
            <person name="Daum C."/>
            <person name="Ng V."/>
            <person name="Clum A."/>
            <person name="Steindorff A."/>
            <person name="Ohm R."/>
            <person name="Martin F."/>
            <person name="Silar P."/>
            <person name="Natvig D."/>
            <person name="Lalanne C."/>
            <person name="Gautier V."/>
            <person name="Ament-Velasquez S.L."/>
            <person name="Kruys A."/>
            <person name="Hutchinson M.I."/>
            <person name="Powell A.J."/>
            <person name="Barry K."/>
            <person name="Miller A.N."/>
            <person name="Grigoriev I.V."/>
            <person name="Debuchy R."/>
            <person name="Gladieux P."/>
            <person name="Thoren M.H."/>
            <person name="Johannesson H."/>
        </authorList>
    </citation>
    <scope>NUCLEOTIDE SEQUENCE</scope>
    <source>
        <strain evidence="2">CBS 560.94</strain>
    </source>
</reference>
<dbReference type="Proteomes" id="UP001278500">
    <property type="component" value="Unassembled WGS sequence"/>
</dbReference>
<keyword evidence="1" id="KW-1133">Transmembrane helix</keyword>
<reference evidence="2" key="1">
    <citation type="journal article" date="2023" name="Mol. Phylogenet. Evol.">
        <title>Genome-scale phylogeny and comparative genomics of the fungal order Sordariales.</title>
        <authorList>
            <person name="Hensen N."/>
            <person name="Bonometti L."/>
            <person name="Westerberg I."/>
            <person name="Brannstrom I.O."/>
            <person name="Guillou S."/>
            <person name="Cros-Aarteil S."/>
            <person name="Calhoun S."/>
            <person name="Haridas S."/>
            <person name="Kuo A."/>
            <person name="Mondo S."/>
            <person name="Pangilinan J."/>
            <person name="Riley R."/>
            <person name="LaButti K."/>
            <person name="Andreopoulos B."/>
            <person name="Lipzen A."/>
            <person name="Chen C."/>
            <person name="Yan M."/>
            <person name="Daum C."/>
            <person name="Ng V."/>
            <person name="Clum A."/>
            <person name="Steindorff A."/>
            <person name="Ohm R.A."/>
            <person name="Martin F."/>
            <person name="Silar P."/>
            <person name="Natvig D.O."/>
            <person name="Lalanne C."/>
            <person name="Gautier V."/>
            <person name="Ament-Velasquez S.L."/>
            <person name="Kruys A."/>
            <person name="Hutchinson M.I."/>
            <person name="Powell A.J."/>
            <person name="Barry K."/>
            <person name="Miller A.N."/>
            <person name="Grigoriev I.V."/>
            <person name="Debuchy R."/>
            <person name="Gladieux P."/>
            <person name="Hiltunen Thoren M."/>
            <person name="Johannesson H."/>
        </authorList>
    </citation>
    <scope>NUCLEOTIDE SEQUENCE</scope>
    <source>
        <strain evidence="2">CBS 560.94</strain>
    </source>
</reference>
<feature type="transmembrane region" description="Helical" evidence="1">
    <location>
        <begin position="12"/>
        <end position="35"/>
    </location>
</feature>
<dbReference type="EMBL" id="JAUEPP010000004">
    <property type="protein sequence ID" value="KAK3345074.1"/>
    <property type="molecule type" value="Genomic_DNA"/>
</dbReference>
<keyword evidence="1" id="KW-0472">Membrane</keyword>
<evidence type="ECO:0000313" key="2">
    <source>
        <dbReference type="EMBL" id="KAK3345074.1"/>
    </source>
</evidence>
<keyword evidence="3" id="KW-1185">Reference proteome</keyword>
<accession>A0AAE0JEV9</accession>
<sequence>MASNGLMKAIYVALLLLYIDAAISLALVSSMVAFLHGRGGQPFRVQDFEHGGPIFNLHGEPANLLTDHGHTTNGAGGTGVVLVGFGGLLALWLEHRSRAKYGKSSPFYYLWALITILSWLLTLTALIYTFVLTNMHSDQSIDIGLASRTTPSPYPRDSWTPENWYTEVNKLHFTNSADHDILNRKLRSIRGWRYNLIPFMILGFVLMLLVILELLSFRRSRGRKADQPFGQPYGAAVSKHESAHLVA</sequence>
<evidence type="ECO:0000313" key="3">
    <source>
        <dbReference type="Proteomes" id="UP001278500"/>
    </source>
</evidence>
<dbReference type="GeneID" id="87858844"/>
<dbReference type="RefSeq" id="XP_062681687.1">
    <property type="nucleotide sequence ID" value="XM_062821690.1"/>
</dbReference>
<feature type="transmembrane region" description="Helical" evidence="1">
    <location>
        <begin position="107"/>
        <end position="131"/>
    </location>
</feature>
<feature type="transmembrane region" description="Helical" evidence="1">
    <location>
        <begin position="196"/>
        <end position="215"/>
    </location>
</feature>
<organism evidence="2 3">
    <name type="scientific">Neurospora tetraspora</name>
    <dbReference type="NCBI Taxonomy" id="94610"/>
    <lineage>
        <taxon>Eukaryota</taxon>
        <taxon>Fungi</taxon>
        <taxon>Dikarya</taxon>
        <taxon>Ascomycota</taxon>
        <taxon>Pezizomycotina</taxon>
        <taxon>Sordariomycetes</taxon>
        <taxon>Sordariomycetidae</taxon>
        <taxon>Sordariales</taxon>
        <taxon>Sordariaceae</taxon>
        <taxon>Neurospora</taxon>
    </lineage>
</organism>
<proteinExistence type="predicted"/>
<feature type="transmembrane region" description="Helical" evidence="1">
    <location>
        <begin position="74"/>
        <end position="95"/>
    </location>
</feature>
<evidence type="ECO:0000256" key="1">
    <source>
        <dbReference type="SAM" id="Phobius"/>
    </source>
</evidence>
<protein>
    <submittedName>
        <fullName evidence="2">Uncharacterized protein</fullName>
    </submittedName>
</protein>